<gene>
    <name evidence="1" type="ORF">WQO_09460</name>
</gene>
<organism evidence="1 2">
    <name type="scientific">Streptomyces globisporus C-1027</name>
    <dbReference type="NCBI Taxonomy" id="1172567"/>
    <lineage>
        <taxon>Bacteria</taxon>
        <taxon>Bacillati</taxon>
        <taxon>Actinomycetota</taxon>
        <taxon>Actinomycetes</taxon>
        <taxon>Kitasatosporales</taxon>
        <taxon>Streptomycetaceae</taxon>
        <taxon>Streptomyces</taxon>
    </lineage>
</organism>
<dbReference type="KEGG" id="sgb:WQO_09460"/>
<accession>A0A0U3MA27</accession>
<dbReference type="AlphaFoldDB" id="A0A0U3MA27"/>
<sequence length="98" mass="9885">MWCTTTALTTPPCRYPGASGLIDSSAPHSAREVMVGVGTEGIVVLGEGVGVWDGVGFHLSDGEGEPDGLLLDAVAVGADPLTNGAGSAGHLPRAWESR</sequence>
<dbReference type="Proteomes" id="UP000064183">
    <property type="component" value="Chromosome"/>
</dbReference>
<evidence type="ECO:0000313" key="1">
    <source>
        <dbReference type="EMBL" id="ALU93567.1"/>
    </source>
</evidence>
<proteinExistence type="predicted"/>
<dbReference type="EMBL" id="CP013738">
    <property type="protein sequence ID" value="ALU93567.1"/>
    <property type="molecule type" value="Genomic_DNA"/>
</dbReference>
<protein>
    <submittedName>
        <fullName evidence="1">Uncharacterized protein</fullName>
    </submittedName>
</protein>
<evidence type="ECO:0000313" key="2">
    <source>
        <dbReference type="Proteomes" id="UP000064183"/>
    </source>
</evidence>
<name>A0A0U3MA27_STRGL</name>
<reference evidence="1 2" key="1">
    <citation type="journal article" date="2012" name="J. Bacteriol.">
        <title>Draft genome sequence of Streptomyces globisporus C-1027, which produces an antitumor antibiotic consisting of a nine-membered enediyne with a chromoprotein.</title>
        <authorList>
            <person name="Wang L."/>
            <person name="Wang S."/>
            <person name="He Q."/>
            <person name="Yu T."/>
            <person name="Li Q."/>
            <person name="Hong B."/>
        </authorList>
    </citation>
    <scope>NUCLEOTIDE SEQUENCE [LARGE SCALE GENOMIC DNA]</scope>
    <source>
        <strain evidence="1 2">C-1027</strain>
    </source>
</reference>